<protein>
    <submittedName>
        <fullName evidence="5">Acetyl-CoA hydrolase</fullName>
    </submittedName>
</protein>
<dbReference type="Gene3D" id="3.30.750.70">
    <property type="entry name" value="4-hydroxybutyrate coenzyme like domains"/>
    <property type="match status" value="1"/>
</dbReference>
<dbReference type="WBParaSite" id="ACRNAN_scaffold4933.g31902.t1">
    <property type="protein sequence ID" value="ACRNAN_scaffold4933.g31902.t1"/>
    <property type="gene ID" value="ACRNAN_scaffold4933.g31902"/>
</dbReference>
<feature type="domain" description="Acetyl-CoA hydrolase/transferase C-terminal" evidence="3">
    <location>
        <begin position="314"/>
        <end position="467"/>
    </location>
</feature>
<dbReference type="InterPro" id="IPR003702">
    <property type="entry name" value="ActCoA_hydro_N"/>
</dbReference>
<evidence type="ECO:0000259" key="3">
    <source>
        <dbReference type="Pfam" id="PF13336"/>
    </source>
</evidence>
<dbReference type="Pfam" id="PF02550">
    <property type="entry name" value="AcetylCoA_hydro"/>
    <property type="match status" value="1"/>
</dbReference>
<dbReference type="AlphaFoldDB" id="A0A914E0P5"/>
<feature type="domain" description="Acetyl-CoA hydrolase/transferase N-terminal" evidence="2">
    <location>
        <begin position="46"/>
        <end position="219"/>
    </location>
</feature>
<dbReference type="Pfam" id="PF13336">
    <property type="entry name" value="AcetylCoA_hyd_C"/>
    <property type="match status" value="1"/>
</dbReference>
<dbReference type="GO" id="GO:0006083">
    <property type="term" value="P:acetate metabolic process"/>
    <property type="evidence" value="ECO:0007669"/>
    <property type="project" value="InterPro"/>
</dbReference>
<comment type="similarity">
    <text evidence="1">Belongs to the acetyl-CoA hydrolase/transferase family.</text>
</comment>
<name>A0A914E0P5_9BILA</name>
<dbReference type="InterPro" id="IPR037171">
    <property type="entry name" value="NagB/RpiA_transferase-like"/>
</dbReference>
<dbReference type="GO" id="GO:0008775">
    <property type="term" value="F:acetate CoA-transferase activity"/>
    <property type="evidence" value="ECO:0007669"/>
    <property type="project" value="InterPro"/>
</dbReference>
<keyword evidence="4" id="KW-1185">Reference proteome</keyword>
<dbReference type="SUPFAM" id="SSF100950">
    <property type="entry name" value="NagB/RpiA/CoA transferase-like"/>
    <property type="match status" value="2"/>
</dbReference>
<evidence type="ECO:0000259" key="2">
    <source>
        <dbReference type="Pfam" id="PF02550"/>
    </source>
</evidence>
<organism evidence="4 5">
    <name type="scientific">Acrobeloides nanus</name>
    <dbReference type="NCBI Taxonomy" id="290746"/>
    <lineage>
        <taxon>Eukaryota</taxon>
        <taxon>Metazoa</taxon>
        <taxon>Ecdysozoa</taxon>
        <taxon>Nematoda</taxon>
        <taxon>Chromadorea</taxon>
        <taxon>Rhabditida</taxon>
        <taxon>Tylenchina</taxon>
        <taxon>Cephalobomorpha</taxon>
        <taxon>Cephaloboidea</taxon>
        <taxon>Cephalobidae</taxon>
        <taxon>Acrobeloides</taxon>
    </lineage>
</organism>
<accession>A0A914E0P5</accession>
<dbReference type="GO" id="GO:0005739">
    <property type="term" value="C:mitochondrion"/>
    <property type="evidence" value="ECO:0007669"/>
    <property type="project" value="TreeGrafter"/>
</dbReference>
<dbReference type="Proteomes" id="UP000887540">
    <property type="component" value="Unplaced"/>
</dbReference>
<dbReference type="InterPro" id="IPR038460">
    <property type="entry name" value="AcetylCoA_hyd_C_sf"/>
</dbReference>
<dbReference type="InterPro" id="IPR026888">
    <property type="entry name" value="AcetylCoA_hyd_C"/>
</dbReference>
<evidence type="ECO:0000313" key="4">
    <source>
        <dbReference type="Proteomes" id="UP000887540"/>
    </source>
</evidence>
<dbReference type="InterPro" id="IPR046433">
    <property type="entry name" value="ActCoA_hydro"/>
</dbReference>
<dbReference type="PANTHER" id="PTHR21432">
    <property type="entry name" value="ACETYL-COA HYDROLASE-RELATED"/>
    <property type="match status" value="1"/>
</dbReference>
<evidence type="ECO:0000313" key="5">
    <source>
        <dbReference type="WBParaSite" id="ACRNAN_scaffold4933.g31902.t1"/>
    </source>
</evidence>
<evidence type="ECO:0000256" key="1">
    <source>
        <dbReference type="ARBA" id="ARBA00009632"/>
    </source>
</evidence>
<dbReference type="PANTHER" id="PTHR21432:SF13">
    <property type="entry name" value="ACETYL-COA HYDROLASE"/>
    <property type="match status" value="1"/>
</dbReference>
<proteinExistence type="inferred from homology"/>
<reference evidence="5" key="1">
    <citation type="submission" date="2022-11" db="UniProtKB">
        <authorList>
            <consortium name="WormBaseParasite"/>
        </authorList>
    </citation>
    <scope>IDENTIFICATION</scope>
</reference>
<dbReference type="Gene3D" id="3.40.1080.10">
    <property type="entry name" value="Glutaconate Coenzyme A-transferase"/>
    <property type="match status" value="1"/>
</dbReference>
<sequence length="478" mass="52213">MKCNKFSLEQVFSIAFNAVQRRCISGIGPGVNVRTLSYPISGRSPKVVSAEDAVKLIKSGDHIYVMSAPSTPTDLLKALCNRVEAENLSKLKMSHIILSGEIPWLEEKFYDKVRSNCLFISANLREIVNKGKADYTPVLLSQTIRLYDEKIIPVDVALLTVSPPDQQGYCSLGVSVEMSSAAARNSNIIIAAVNPTMPRTFGDSAIHVSQIDAIVNVETPIFAIPENGPPPSPEEEKIGKLIAENLVEDGATLQMGIGSIPDSVLRQLKNHKDLGVHSEMISDGVMDLLEKNVITNNKKTVLPGKVVTSFSVASRKFYDLVDNNPLFVFASSAFTNSFEAIISNSKMTAINAAIEIDLSGQICADTIGDYFYSGFGGQLDFIHASNCTLDGKGKPIIALPSRTTKGESRIVPYLKQGAGVVTTRAQARYIVTENGIADIWGKTIRQRAYELIRIAHPNDREKLEKAAFQRFKCMPSKD</sequence>
<dbReference type="Gene3D" id="3.40.1080.20">
    <property type="entry name" value="Acetyl-CoA hydrolase/transferase C-terminal domain"/>
    <property type="match status" value="1"/>
</dbReference>